<dbReference type="KEGG" id="aprc:113862066"/>
<dbReference type="SMART" id="SM00220">
    <property type="entry name" value="S_TKc"/>
    <property type="match status" value="1"/>
</dbReference>
<gene>
    <name evidence="9" type="primary">LOC113862066</name>
</gene>
<name>A0A8B8L404_ABRPR</name>
<evidence type="ECO:0000313" key="9">
    <source>
        <dbReference type="RefSeq" id="XP_027351021.1"/>
    </source>
</evidence>
<evidence type="ECO:0000256" key="2">
    <source>
        <dbReference type="ARBA" id="ARBA00022527"/>
    </source>
</evidence>
<reference evidence="8" key="1">
    <citation type="journal article" date="2019" name="Toxins">
        <title>Detection of Abrin-Like and Prepropulchellin-Like Toxin Genes and Transcripts Using Whole Genome Sequencing and Full-Length Transcript Sequencing of Abrus precatorius.</title>
        <authorList>
            <person name="Hovde B.T."/>
            <person name="Daligault H.E."/>
            <person name="Hanschen E.R."/>
            <person name="Kunde Y.A."/>
            <person name="Johnson M.B."/>
            <person name="Starkenburg S.R."/>
            <person name="Johnson S.L."/>
        </authorList>
    </citation>
    <scope>NUCLEOTIDE SEQUENCE [LARGE SCALE GENOMIC DNA]</scope>
</reference>
<dbReference type="InterPro" id="IPR000719">
    <property type="entry name" value="Prot_kinase_dom"/>
</dbReference>
<dbReference type="GeneID" id="113862066"/>
<dbReference type="PROSITE" id="PS50011">
    <property type="entry name" value="PROTEIN_KINASE_DOM"/>
    <property type="match status" value="1"/>
</dbReference>
<dbReference type="Gene3D" id="1.10.510.10">
    <property type="entry name" value="Transferase(Phosphotransferase) domain 1"/>
    <property type="match status" value="1"/>
</dbReference>
<sequence>MMCEEATRKKQQYQVLEEIGRGRFGTVFRCFHTVTNNFYASKVIDKRLLTDSTDRQCLQIESKVMTFLSPHPNILQIFDSFEDTHFSSIVVELCQPLTLFDRISDGSLPEPHAASLMKQLLEAVAHCHALGIAHRDIKPDNLLFDSGNNLKLSDFGSAEWLGEGRNMNGVVGTPYYVAPEVLMGRDYDEKVDVWSSGVILYTMLSGIPPFYGDSAVEIFEAVVRANLRFPTRIFKSVSAPAKDLLRKMICRDPSRRVSAEQALRHPWILSGGVTSGDLS</sequence>
<comment type="similarity">
    <text evidence="1">Belongs to the protein kinase superfamily. CAMK Ser/Thr protein kinase family. CaMK subfamily.</text>
</comment>
<proteinExistence type="inferred from homology"/>
<dbReference type="PIRSF" id="PIRSF000654">
    <property type="entry name" value="Integrin-linked_kinase"/>
    <property type="match status" value="1"/>
</dbReference>
<dbReference type="OrthoDB" id="40902at2759"/>
<dbReference type="Gene3D" id="3.30.200.20">
    <property type="entry name" value="Phosphorylase Kinase, domain 1"/>
    <property type="match status" value="1"/>
</dbReference>
<evidence type="ECO:0000313" key="8">
    <source>
        <dbReference type="Proteomes" id="UP000694853"/>
    </source>
</evidence>
<dbReference type="PROSITE" id="PS00108">
    <property type="entry name" value="PROTEIN_KINASE_ST"/>
    <property type="match status" value="1"/>
</dbReference>
<dbReference type="InterPro" id="IPR011009">
    <property type="entry name" value="Kinase-like_dom_sf"/>
</dbReference>
<dbReference type="AlphaFoldDB" id="A0A8B8L404"/>
<dbReference type="SUPFAM" id="SSF56112">
    <property type="entry name" value="Protein kinase-like (PK-like)"/>
    <property type="match status" value="1"/>
</dbReference>
<keyword evidence="5" id="KW-0418">Kinase</keyword>
<dbReference type="CDD" id="cd05117">
    <property type="entry name" value="STKc_CAMK"/>
    <property type="match status" value="1"/>
</dbReference>
<reference evidence="9" key="2">
    <citation type="submission" date="2025-08" db="UniProtKB">
        <authorList>
            <consortium name="RefSeq"/>
        </authorList>
    </citation>
    <scope>IDENTIFICATION</scope>
    <source>
        <tissue evidence="9">Young leaves</tissue>
    </source>
</reference>
<evidence type="ECO:0000256" key="6">
    <source>
        <dbReference type="ARBA" id="ARBA00022840"/>
    </source>
</evidence>
<feature type="domain" description="Protein kinase" evidence="7">
    <location>
        <begin position="13"/>
        <end position="268"/>
    </location>
</feature>
<keyword evidence="6" id="KW-0067">ATP-binding</keyword>
<dbReference type="FunFam" id="1.10.510.10:FF:000600">
    <property type="entry name" value="Phosphoenolpyruvate carboxylase kinase 2"/>
    <property type="match status" value="1"/>
</dbReference>
<dbReference type="Proteomes" id="UP000694853">
    <property type="component" value="Unplaced"/>
</dbReference>
<dbReference type="InterPro" id="IPR050205">
    <property type="entry name" value="CDPK_Ser/Thr_kinases"/>
</dbReference>
<dbReference type="Pfam" id="PF00069">
    <property type="entry name" value="Pkinase"/>
    <property type="match status" value="1"/>
</dbReference>
<organism evidence="8 9">
    <name type="scientific">Abrus precatorius</name>
    <name type="common">Indian licorice</name>
    <name type="synonym">Glycine abrus</name>
    <dbReference type="NCBI Taxonomy" id="3816"/>
    <lineage>
        <taxon>Eukaryota</taxon>
        <taxon>Viridiplantae</taxon>
        <taxon>Streptophyta</taxon>
        <taxon>Embryophyta</taxon>
        <taxon>Tracheophyta</taxon>
        <taxon>Spermatophyta</taxon>
        <taxon>Magnoliopsida</taxon>
        <taxon>eudicotyledons</taxon>
        <taxon>Gunneridae</taxon>
        <taxon>Pentapetalae</taxon>
        <taxon>rosids</taxon>
        <taxon>fabids</taxon>
        <taxon>Fabales</taxon>
        <taxon>Fabaceae</taxon>
        <taxon>Papilionoideae</taxon>
        <taxon>50 kb inversion clade</taxon>
        <taxon>NPAAA clade</taxon>
        <taxon>indigoferoid/millettioid clade</taxon>
        <taxon>Abreae</taxon>
        <taxon>Abrus</taxon>
    </lineage>
</organism>
<dbReference type="InterPro" id="IPR008271">
    <property type="entry name" value="Ser/Thr_kinase_AS"/>
</dbReference>
<protein>
    <submittedName>
        <fullName evidence="9">Phosphoenolpyruvate carboxylase kinase 1-like</fullName>
    </submittedName>
</protein>
<accession>A0A8B8L404</accession>
<evidence type="ECO:0000256" key="1">
    <source>
        <dbReference type="ARBA" id="ARBA00005354"/>
    </source>
</evidence>
<evidence type="ECO:0000259" key="7">
    <source>
        <dbReference type="PROSITE" id="PS50011"/>
    </source>
</evidence>
<evidence type="ECO:0000256" key="4">
    <source>
        <dbReference type="ARBA" id="ARBA00022741"/>
    </source>
</evidence>
<dbReference type="GO" id="GO:0005524">
    <property type="term" value="F:ATP binding"/>
    <property type="evidence" value="ECO:0007669"/>
    <property type="project" value="UniProtKB-KW"/>
</dbReference>
<dbReference type="RefSeq" id="XP_027351021.1">
    <property type="nucleotide sequence ID" value="XM_027495220.1"/>
</dbReference>
<evidence type="ECO:0000256" key="5">
    <source>
        <dbReference type="ARBA" id="ARBA00022777"/>
    </source>
</evidence>
<keyword evidence="4" id="KW-0547">Nucleotide-binding</keyword>
<keyword evidence="2" id="KW-0723">Serine/threonine-protein kinase</keyword>
<keyword evidence="3" id="KW-0808">Transferase</keyword>
<keyword evidence="8" id="KW-1185">Reference proteome</keyword>
<dbReference type="PANTHER" id="PTHR24349">
    <property type="entry name" value="SERINE/THREONINE-PROTEIN KINASE"/>
    <property type="match status" value="1"/>
</dbReference>
<evidence type="ECO:0000256" key="3">
    <source>
        <dbReference type="ARBA" id="ARBA00022679"/>
    </source>
</evidence>
<dbReference type="GO" id="GO:0004674">
    <property type="term" value="F:protein serine/threonine kinase activity"/>
    <property type="evidence" value="ECO:0007669"/>
    <property type="project" value="UniProtKB-KW"/>
</dbReference>